<sequence>MNQPFIQSTICQSSQLYIHVGIHPSEQSSSQPSANPVVCLPIQTCFHALIHLTVCQRNQLSVQSPSTHRIAGDGARGESTRGRKTARVVVMQVVLACRGLLLLHRGVGVADHVERGASRHTRLKRRLHRHRRRVPHVARRVLVVRVYALVFVSRLPPCHAPVAHPCPRQRPRLLRYKSNNNDNG</sequence>
<proteinExistence type="predicted"/>
<dbReference type="InParanoid" id="A0A067RF89"/>
<evidence type="ECO:0000313" key="1">
    <source>
        <dbReference type="EMBL" id="KDR17660.1"/>
    </source>
</evidence>
<reference evidence="1 2" key="1">
    <citation type="journal article" date="2014" name="Nat. Commun.">
        <title>Molecular traces of alternative social organization in a termite genome.</title>
        <authorList>
            <person name="Terrapon N."/>
            <person name="Li C."/>
            <person name="Robertson H.M."/>
            <person name="Ji L."/>
            <person name="Meng X."/>
            <person name="Booth W."/>
            <person name="Chen Z."/>
            <person name="Childers C.P."/>
            <person name="Glastad K.M."/>
            <person name="Gokhale K."/>
            <person name="Gowin J."/>
            <person name="Gronenberg W."/>
            <person name="Hermansen R.A."/>
            <person name="Hu H."/>
            <person name="Hunt B.G."/>
            <person name="Huylmans A.K."/>
            <person name="Khalil S.M."/>
            <person name="Mitchell R.D."/>
            <person name="Munoz-Torres M.C."/>
            <person name="Mustard J.A."/>
            <person name="Pan H."/>
            <person name="Reese J.T."/>
            <person name="Scharf M.E."/>
            <person name="Sun F."/>
            <person name="Vogel H."/>
            <person name="Xiao J."/>
            <person name="Yang W."/>
            <person name="Yang Z."/>
            <person name="Yang Z."/>
            <person name="Zhou J."/>
            <person name="Zhu J."/>
            <person name="Brent C.S."/>
            <person name="Elsik C.G."/>
            <person name="Goodisman M.A."/>
            <person name="Liberles D.A."/>
            <person name="Roe R.M."/>
            <person name="Vargo E.L."/>
            <person name="Vilcinskas A."/>
            <person name="Wang J."/>
            <person name="Bornberg-Bauer E."/>
            <person name="Korb J."/>
            <person name="Zhang G."/>
            <person name="Liebig J."/>
        </authorList>
    </citation>
    <scope>NUCLEOTIDE SEQUENCE [LARGE SCALE GENOMIC DNA]</scope>
    <source>
        <tissue evidence="1">Whole organism</tissue>
    </source>
</reference>
<keyword evidence="2" id="KW-1185">Reference proteome</keyword>
<dbReference type="EMBL" id="KK852726">
    <property type="protein sequence ID" value="KDR17660.1"/>
    <property type="molecule type" value="Genomic_DNA"/>
</dbReference>
<evidence type="ECO:0000313" key="2">
    <source>
        <dbReference type="Proteomes" id="UP000027135"/>
    </source>
</evidence>
<dbReference type="AlphaFoldDB" id="A0A067RF89"/>
<dbReference type="Proteomes" id="UP000027135">
    <property type="component" value="Unassembled WGS sequence"/>
</dbReference>
<name>A0A067RF89_ZOONE</name>
<protein>
    <submittedName>
        <fullName evidence="1">Uncharacterized protein</fullName>
    </submittedName>
</protein>
<organism evidence="1 2">
    <name type="scientific">Zootermopsis nevadensis</name>
    <name type="common">Dampwood termite</name>
    <dbReference type="NCBI Taxonomy" id="136037"/>
    <lineage>
        <taxon>Eukaryota</taxon>
        <taxon>Metazoa</taxon>
        <taxon>Ecdysozoa</taxon>
        <taxon>Arthropoda</taxon>
        <taxon>Hexapoda</taxon>
        <taxon>Insecta</taxon>
        <taxon>Pterygota</taxon>
        <taxon>Neoptera</taxon>
        <taxon>Polyneoptera</taxon>
        <taxon>Dictyoptera</taxon>
        <taxon>Blattodea</taxon>
        <taxon>Blattoidea</taxon>
        <taxon>Termitoidae</taxon>
        <taxon>Termopsidae</taxon>
        <taxon>Zootermopsis</taxon>
    </lineage>
</organism>
<gene>
    <name evidence="1" type="ORF">L798_08370</name>
</gene>
<accession>A0A067RF89</accession>